<dbReference type="GO" id="GO:0008168">
    <property type="term" value="F:methyltransferase activity"/>
    <property type="evidence" value="ECO:0007669"/>
    <property type="project" value="UniProtKB-KW"/>
</dbReference>
<accession>A0A5K7SAC5</accession>
<dbReference type="RefSeq" id="WP_318346755.1">
    <property type="nucleotide sequence ID" value="NZ_AP018694.1"/>
</dbReference>
<evidence type="ECO:0000313" key="3">
    <source>
        <dbReference type="Proteomes" id="UP001193389"/>
    </source>
</evidence>
<keyword evidence="2" id="KW-0489">Methyltransferase</keyword>
<dbReference type="Gene3D" id="3.40.50.150">
    <property type="entry name" value="Vaccinia Virus protein VP39"/>
    <property type="match status" value="1"/>
</dbReference>
<feature type="domain" description="Methyltransferase" evidence="1">
    <location>
        <begin position="47"/>
        <end position="149"/>
    </location>
</feature>
<dbReference type="Pfam" id="PF13847">
    <property type="entry name" value="Methyltransf_31"/>
    <property type="match status" value="1"/>
</dbReference>
<evidence type="ECO:0000259" key="1">
    <source>
        <dbReference type="Pfam" id="PF13847"/>
    </source>
</evidence>
<dbReference type="KEGG" id="anf:AQPE_2578"/>
<organism evidence="2 3">
    <name type="scientific">Aquipluma nitroreducens</name>
    <dbReference type="NCBI Taxonomy" id="2010828"/>
    <lineage>
        <taxon>Bacteria</taxon>
        <taxon>Pseudomonadati</taxon>
        <taxon>Bacteroidota</taxon>
        <taxon>Bacteroidia</taxon>
        <taxon>Marinilabiliales</taxon>
        <taxon>Prolixibacteraceae</taxon>
        <taxon>Aquipluma</taxon>
    </lineage>
</organism>
<dbReference type="EMBL" id="AP018694">
    <property type="protein sequence ID" value="BBE18416.1"/>
    <property type="molecule type" value="Genomic_DNA"/>
</dbReference>
<proteinExistence type="predicted"/>
<evidence type="ECO:0000313" key="2">
    <source>
        <dbReference type="EMBL" id="BBE18416.1"/>
    </source>
</evidence>
<dbReference type="AlphaFoldDB" id="A0A5K7SAC5"/>
<keyword evidence="3" id="KW-1185">Reference proteome</keyword>
<dbReference type="CDD" id="cd02440">
    <property type="entry name" value="AdoMet_MTases"/>
    <property type="match status" value="1"/>
</dbReference>
<dbReference type="PANTHER" id="PTHR42912:SF93">
    <property type="entry name" value="N6-ADENOSINE-METHYLTRANSFERASE TMT1A"/>
    <property type="match status" value="1"/>
</dbReference>
<dbReference type="SUPFAM" id="SSF53335">
    <property type="entry name" value="S-adenosyl-L-methionine-dependent methyltransferases"/>
    <property type="match status" value="1"/>
</dbReference>
<dbReference type="InterPro" id="IPR050508">
    <property type="entry name" value="Methyltransf_Superfamily"/>
</dbReference>
<dbReference type="InterPro" id="IPR029063">
    <property type="entry name" value="SAM-dependent_MTases_sf"/>
</dbReference>
<protein>
    <submittedName>
        <fullName evidence="2">Methyltransferases</fullName>
    </submittedName>
</protein>
<dbReference type="Proteomes" id="UP001193389">
    <property type="component" value="Chromosome"/>
</dbReference>
<dbReference type="GO" id="GO:0032259">
    <property type="term" value="P:methylation"/>
    <property type="evidence" value="ECO:0007669"/>
    <property type="project" value="UniProtKB-KW"/>
</dbReference>
<reference evidence="2" key="1">
    <citation type="journal article" date="2020" name="Int. J. Syst. Evol. Microbiol.">
        <title>Aquipluma nitroreducens gen. nov. sp. nov., a novel facultatively anaerobic bacterium isolated from a freshwater lake.</title>
        <authorList>
            <person name="Watanabe M."/>
            <person name="Kojima H."/>
            <person name="Fukui M."/>
        </authorList>
    </citation>
    <scope>NUCLEOTIDE SEQUENCE</scope>
    <source>
        <strain evidence="2">MeG22</strain>
    </source>
</reference>
<keyword evidence="2" id="KW-0808">Transferase</keyword>
<gene>
    <name evidence="2" type="ORF">AQPE_2578</name>
</gene>
<name>A0A5K7SAC5_9BACT</name>
<sequence length="229" mass="26188">MNNRQKKERKFWDRFANFYDPFIDKVFRKTYKTILENIDLDLNLSHNVLEIGTGTGIIPFSICSKVSSIIATDISPEMVRIANQKLKQSEIKNLDFQIQDSYNLTFPDKSFDIVIASNLFHLLYEPEKPIKEIKRVMKDNGIFIAPTLCVGENAKSKIIATVIGFISGFKVVNKWSFQDFRSMLTNNGLVICKALRIEGKLLTAYMVMKKQPCTAHTTNIRLKVPTLGD</sequence>
<dbReference type="PANTHER" id="PTHR42912">
    <property type="entry name" value="METHYLTRANSFERASE"/>
    <property type="match status" value="1"/>
</dbReference>
<dbReference type="InterPro" id="IPR025714">
    <property type="entry name" value="Methyltranfer_dom"/>
</dbReference>